<dbReference type="EMBL" id="VSRL01000001">
    <property type="protein sequence ID" value="NKE55387.1"/>
    <property type="molecule type" value="Genomic_DNA"/>
</dbReference>
<sequence length="86" mass="9994">MPQLQDRIIAHAKELGFALYHPIFVDTLPGSPLDRPAFRVLLDVVWELHITTVITPSIWHLSQEEAEANQVRRRLAAYDCRVIFMR</sequence>
<reference evidence="1 2" key="1">
    <citation type="submission" date="2019-08" db="EMBL/GenBank/DDBJ databases">
        <title>Lentzea from Indian Himalayas.</title>
        <authorList>
            <person name="Mandal S."/>
            <person name="Mallick Gupta A."/>
            <person name="Maiti P.K."/>
            <person name="Sarkar J."/>
            <person name="Mandal S."/>
        </authorList>
    </citation>
    <scope>NUCLEOTIDE SEQUENCE [LARGE SCALE GENOMIC DNA]</scope>
    <source>
        <strain evidence="1 2">PSKA42</strain>
    </source>
</reference>
<evidence type="ECO:0000313" key="2">
    <source>
        <dbReference type="Proteomes" id="UP001515943"/>
    </source>
</evidence>
<protein>
    <recommendedName>
        <fullName evidence="3">Resolvase, N terminal domain</fullName>
    </recommendedName>
</protein>
<evidence type="ECO:0008006" key="3">
    <source>
        <dbReference type="Google" id="ProtNLM"/>
    </source>
</evidence>
<dbReference type="SUPFAM" id="SSF53041">
    <property type="entry name" value="Resolvase-like"/>
    <property type="match status" value="1"/>
</dbReference>
<proteinExistence type="predicted"/>
<comment type="caution">
    <text evidence="1">The sequence shown here is derived from an EMBL/GenBank/DDBJ whole genome shotgun (WGS) entry which is preliminary data.</text>
</comment>
<dbReference type="RefSeq" id="WP_167969227.1">
    <property type="nucleotide sequence ID" value="NZ_VSRL01000001.1"/>
</dbReference>
<accession>A0ABX1F9F9</accession>
<evidence type="ECO:0000313" key="1">
    <source>
        <dbReference type="EMBL" id="NKE55387.1"/>
    </source>
</evidence>
<organism evidence="1 2">
    <name type="scientific">Lentzea indica</name>
    <dbReference type="NCBI Taxonomy" id="2604800"/>
    <lineage>
        <taxon>Bacteria</taxon>
        <taxon>Bacillati</taxon>
        <taxon>Actinomycetota</taxon>
        <taxon>Actinomycetes</taxon>
        <taxon>Pseudonocardiales</taxon>
        <taxon>Pseudonocardiaceae</taxon>
        <taxon>Lentzea</taxon>
    </lineage>
</organism>
<dbReference type="InterPro" id="IPR036162">
    <property type="entry name" value="Resolvase-like_N_sf"/>
</dbReference>
<gene>
    <name evidence="1" type="ORF">FXN61_00500</name>
</gene>
<dbReference type="Proteomes" id="UP001515943">
    <property type="component" value="Unassembled WGS sequence"/>
</dbReference>
<name>A0ABX1F9F9_9PSEU</name>
<keyword evidence="2" id="KW-1185">Reference proteome</keyword>